<proteinExistence type="predicted"/>
<feature type="transmembrane region" description="Helical" evidence="12">
    <location>
        <begin position="62"/>
        <end position="85"/>
    </location>
</feature>
<dbReference type="GO" id="GO:0042910">
    <property type="term" value="F:xenobiotic transmembrane transporter activity"/>
    <property type="evidence" value="ECO:0007669"/>
    <property type="project" value="InterPro"/>
</dbReference>
<feature type="transmembrane region" description="Helical" evidence="12">
    <location>
        <begin position="136"/>
        <end position="157"/>
    </location>
</feature>
<evidence type="ECO:0000256" key="3">
    <source>
        <dbReference type="ARBA" id="ARBA00020268"/>
    </source>
</evidence>
<evidence type="ECO:0000256" key="8">
    <source>
        <dbReference type="ARBA" id="ARBA00022989"/>
    </source>
</evidence>
<feature type="transmembrane region" description="Helical" evidence="12">
    <location>
        <begin position="256"/>
        <end position="282"/>
    </location>
</feature>
<evidence type="ECO:0000256" key="6">
    <source>
        <dbReference type="ARBA" id="ARBA00022475"/>
    </source>
</evidence>
<dbReference type="STRING" id="1120976.SAMN03080606_01438"/>
<feature type="transmembrane region" description="Helical" evidence="12">
    <location>
        <begin position="288"/>
        <end position="306"/>
    </location>
</feature>
<dbReference type="PIRSF" id="PIRSF006603">
    <property type="entry name" value="DinF"/>
    <property type="match status" value="1"/>
</dbReference>
<dbReference type="OrthoDB" id="62420at2"/>
<dbReference type="InterPro" id="IPR048279">
    <property type="entry name" value="MdtK-like"/>
</dbReference>
<evidence type="ECO:0000256" key="7">
    <source>
        <dbReference type="ARBA" id="ARBA00022692"/>
    </source>
</evidence>
<feature type="transmembrane region" description="Helical" evidence="12">
    <location>
        <begin position="97"/>
        <end position="116"/>
    </location>
</feature>
<evidence type="ECO:0000256" key="10">
    <source>
        <dbReference type="ARBA" id="ARBA00023136"/>
    </source>
</evidence>
<feature type="transmembrane region" description="Helical" evidence="12">
    <location>
        <begin position="356"/>
        <end position="373"/>
    </location>
</feature>
<dbReference type="GO" id="GO:0015297">
    <property type="term" value="F:antiporter activity"/>
    <property type="evidence" value="ECO:0007669"/>
    <property type="project" value="UniProtKB-KW"/>
</dbReference>
<dbReference type="PANTHER" id="PTHR43298">
    <property type="entry name" value="MULTIDRUG RESISTANCE PROTEIN NORM-RELATED"/>
    <property type="match status" value="1"/>
</dbReference>
<comment type="function">
    <text evidence="1">Multidrug efflux pump.</text>
</comment>
<evidence type="ECO:0000256" key="4">
    <source>
        <dbReference type="ARBA" id="ARBA00022448"/>
    </source>
</evidence>
<dbReference type="PANTHER" id="PTHR43298:SF4">
    <property type="entry name" value="DRUG_SODIUM ANTIPORTER"/>
    <property type="match status" value="1"/>
</dbReference>
<feature type="transmembrane region" description="Helical" evidence="12">
    <location>
        <begin position="169"/>
        <end position="192"/>
    </location>
</feature>
<feature type="transmembrane region" description="Helical" evidence="12">
    <location>
        <begin position="198"/>
        <end position="219"/>
    </location>
</feature>
<dbReference type="Proteomes" id="UP000198636">
    <property type="component" value="Unassembled WGS sequence"/>
</dbReference>
<keyword evidence="7 12" id="KW-0812">Transmembrane</keyword>
<feature type="transmembrane region" description="Helical" evidence="12">
    <location>
        <begin position="422"/>
        <end position="442"/>
    </location>
</feature>
<reference evidence="13 14" key="1">
    <citation type="submission" date="2016-10" db="EMBL/GenBank/DDBJ databases">
        <authorList>
            <person name="de Groot N.N."/>
        </authorList>
    </citation>
    <scope>NUCLEOTIDE SEQUENCE [LARGE SCALE GENOMIC DNA]</scope>
    <source>
        <strain evidence="13 14">DSM 18978</strain>
    </source>
</reference>
<sequence length="459" mass="49718">MDIEANKISQLEVRRKIYSMILPITVENVLQMMAGFVAMAMIGRIDTVSIAAVGISMRITQLIWAMFRGVTTGATVFVSQAYGANNIPKLKQIVKQTLMSAIVLVIIMQQVVYWNAPILLRIFGKNGPLLENGILYLRTVSWGLPFLAVTLVVAGILQGMGNAKTPMKIALIMNIINVCLNYVFIFGHLGFASMGLKGSAMATVTAQVIAAIIGLTILFGKAGVVGKITIKDIISFDIKEVSAVYRVGGPTAMESLFWQFSAIILTKIILNFGEVALAAYQLGFQAESISFMPAAGFGVAATAFMGQSLGANKPEMGKRYLKEIIKGSMAITSIVVIVFVFFPSVVMGLLTDQQEVIQIGVTYLMFMGMVQVPQNMSGVLNGALRGAGHTKVPMIVAAAGIWGIRIPLSIILTSYFGFGITAIWVAMSLDLIFRFTLSYTLFKRKNIYNSKSLLVEAEA</sequence>
<evidence type="ECO:0000256" key="11">
    <source>
        <dbReference type="ARBA" id="ARBA00031636"/>
    </source>
</evidence>
<keyword evidence="5" id="KW-0050">Antiport</keyword>
<dbReference type="NCBIfam" id="TIGR00797">
    <property type="entry name" value="matE"/>
    <property type="match status" value="1"/>
</dbReference>
<dbReference type="GO" id="GO:0006811">
    <property type="term" value="P:monoatomic ion transport"/>
    <property type="evidence" value="ECO:0007669"/>
    <property type="project" value="UniProtKB-KW"/>
</dbReference>
<organism evidence="13 14">
    <name type="scientific">Alkaliphilus peptidifermentans DSM 18978</name>
    <dbReference type="NCBI Taxonomy" id="1120976"/>
    <lineage>
        <taxon>Bacteria</taxon>
        <taxon>Bacillati</taxon>
        <taxon>Bacillota</taxon>
        <taxon>Clostridia</taxon>
        <taxon>Peptostreptococcales</taxon>
        <taxon>Natronincolaceae</taxon>
        <taxon>Alkaliphilus</taxon>
    </lineage>
</organism>
<protein>
    <recommendedName>
        <fullName evidence="3">Probable multidrug resistance protein NorM</fullName>
    </recommendedName>
    <alternativeName>
        <fullName evidence="11">Multidrug-efflux transporter</fullName>
    </alternativeName>
</protein>
<evidence type="ECO:0000313" key="14">
    <source>
        <dbReference type="Proteomes" id="UP000198636"/>
    </source>
</evidence>
<dbReference type="InterPro" id="IPR050222">
    <property type="entry name" value="MATE_MdtK"/>
</dbReference>
<feature type="transmembrane region" description="Helical" evidence="12">
    <location>
        <begin position="327"/>
        <end position="350"/>
    </location>
</feature>
<evidence type="ECO:0000313" key="13">
    <source>
        <dbReference type="EMBL" id="SCY39334.1"/>
    </source>
</evidence>
<keyword evidence="9" id="KW-0406">Ion transport</keyword>
<keyword evidence="14" id="KW-1185">Reference proteome</keyword>
<evidence type="ECO:0000256" key="2">
    <source>
        <dbReference type="ARBA" id="ARBA00004651"/>
    </source>
</evidence>
<keyword evidence="8 12" id="KW-1133">Transmembrane helix</keyword>
<evidence type="ECO:0000256" key="1">
    <source>
        <dbReference type="ARBA" id="ARBA00003408"/>
    </source>
</evidence>
<gene>
    <name evidence="13" type="ORF">SAMN03080606_01438</name>
</gene>
<comment type="subcellular location">
    <subcellularLocation>
        <location evidence="2">Cell membrane</location>
        <topology evidence="2">Multi-pass membrane protein</topology>
    </subcellularLocation>
</comment>
<dbReference type="InterPro" id="IPR002528">
    <property type="entry name" value="MATE_fam"/>
</dbReference>
<dbReference type="AlphaFoldDB" id="A0A1G5FJN8"/>
<evidence type="ECO:0000256" key="9">
    <source>
        <dbReference type="ARBA" id="ARBA00023065"/>
    </source>
</evidence>
<evidence type="ECO:0000256" key="5">
    <source>
        <dbReference type="ARBA" id="ARBA00022449"/>
    </source>
</evidence>
<dbReference type="GO" id="GO:0005886">
    <property type="term" value="C:plasma membrane"/>
    <property type="evidence" value="ECO:0007669"/>
    <property type="project" value="UniProtKB-SubCell"/>
</dbReference>
<feature type="transmembrane region" description="Helical" evidence="12">
    <location>
        <begin position="21"/>
        <end position="42"/>
    </location>
</feature>
<dbReference type="Pfam" id="PF01554">
    <property type="entry name" value="MatE"/>
    <property type="match status" value="2"/>
</dbReference>
<dbReference type="RefSeq" id="WP_091541655.1">
    <property type="nucleotide sequence ID" value="NZ_FMUS01000007.1"/>
</dbReference>
<keyword evidence="6" id="KW-1003">Cell membrane</keyword>
<name>A0A1G5FJN8_9FIRM</name>
<feature type="transmembrane region" description="Helical" evidence="12">
    <location>
        <begin position="394"/>
        <end position="416"/>
    </location>
</feature>
<dbReference type="EMBL" id="FMUS01000007">
    <property type="protein sequence ID" value="SCY39334.1"/>
    <property type="molecule type" value="Genomic_DNA"/>
</dbReference>
<accession>A0A1G5FJN8</accession>
<evidence type="ECO:0000256" key="12">
    <source>
        <dbReference type="SAM" id="Phobius"/>
    </source>
</evidence>
<keyword evidence="10 12" id="KW-0472">Membrane</keyword>
<keyword evidence="4" id="KW-0813">Transport</keyword>
<dbReference type="CDD" id="cd13137">
    <property type="entry name" value="MATE_NorM_like"/>
    <property type="match status" value="1"/>
</dbReference>